<evidence type="ECO:0000313" key="6">
    <source>
        <dbReference type="EMBL" id="MXY34492.1"/>
    </source>
</evidence>
<dbReference type="InterPro" id="IPR002173">
    <property type="entry name" value="Carboh/pur_kinase_PfkB_CS"/>
</dbReference>
<dbReference type="SUPFAM" id="SSF53613">
    <property type="entry name" value="Ribokinase-like"/>
    <property type="match status" value="1"/>
</dbReference>
<sequence>MSGIVVLGALHHDVVVDAPRMPGLDETLPGTRVDYRSGGKGGNQAMAAARMGAQVAMAGRVGRDRAAETIRAAMDVAGVEHALVLEADAPTGMSVAITLPSGEYGAVIVPGANLDNDGEVSWREPPVAGLLQNEIPEAANLAFASRLPPDSLLIANAAPARRIPVELAERIDVLVLNLVEAEGLTGHRNPEAALTTLAGMVPGAVVLTQGANGAMLLENNKMTHHRAFSVKVASTHGAGDMFTGALAARLTAGDSLHLALRFAQAAAGLLVSSPVDLRPEVTHTAVEAFLARA</sequence>
<organism evidence="6">
    <name type="scientific">Boseongicola sp. SB0664_bin_43</name>
    <dbReference type="NCBI Taxonomy" id="2604844"/>
    <lineage>
        <taxon>Bacteria</taxon>
        <taxon>Pseudomonadati</taxon>
        <taxon>Pseudomonadota</taxon>
        <taxon>Alphaproteobacteria</taxon>
        <taxon>Rhodobacterales</taxon>
        <taxon>Paracoccaceae</taxon>
        <taxon>Boseongicola</taxon>
    </lineage>
</organism>
<dbReference type="Pfam" id="PF00294">
    <property type="entry name" value="PfkB"/>
    <property type="match status" value="1"/>
</dbReference>
<dbReference type="InterPro" id="IPR002139">
    <property type="entry name" value="Ribo/fructo_kinase"/>
</dbReference>
<evidence type="ECO:0000256" key="1">
    <source>
        <dbReference type="ARBA" id="ARBA00010688"/>
    </source>
</evidence>
<name>A0A6B0Y364_9RHOB</name>
<dbReference type="EMBL" id="VXRY01000424">
    <property type="protein sequence ID" value="MXY34492.1"/>
    <property type="molecule type" value="Genomic_DNA"/>
</dbReference>
<comment type="similarity">
    <text evidence="1 4">Belongs to the carbohydrate kinase PfkB family.</text>
</comment>
<dbReference type="InterPro" id="IPR011611">
    <property type="entry name" value="PfkB_dom"/>
</dbReference>
<feature type="domain" description="Carbohydrate kinase PfkB" evidence="5">
    <location>
        <begin position="2"/>
        <end position="273"/>
    </location>
</feature>
<dbReference type="PANTHER" id="PTHR10584:SF166">
    <property type="entry name" value="RIBOKINASE"/>
    <property type="match status" value="1"/>
</dbReference>
<reference evidence="6" key="1">
    <citation type="submission" date="2019-09" db="EMBL/GenBank/DDBJ databases">
        <title>Characterisation of the sponge microbiome using genome-centric metagenomics.</title>
        <authorList>
            <person name="Engelberts J.P."/>
            <person name="Robbins S.J."/>
            <person name="De Goeij J.M."/>
            <person name="Aranda M."/>
            <person name="Bell S.C."/>
            <person name="Webster N.S."/>
        </authorList>
    </citation>
    <scope>NUCLEOTIDE SEQUENCE</scope>
    <source>
        <strain evidence="6">SB0664_bin_43</strain>
    </source>
</reference>
<dbReference type="GO" id="GO:0006796">
    <property type="term" value="P:phosphate-containing compound metabolic process"/>
    <property type="evidence" value="ECO:0007669"/>
    <property type="project" value="UniProtKB-ARBA"/>
</dbReference>
<dbReference type="GO" id="GO:0016301">
    <property type="term" value="F:kinase activity"/>
    <property type="evidence" value="ECO:0007669"/>
    <property type="project" value="UniProtKB-KW"/>
</dbReference>
<evidence type="ECO:0000256" key="4">
    <source>
        <dbReference type="RuleBase" id="RU003704"/>
    </source>
</evidence>
<dbReference type="GO" id="GO:0005829">
    <property type="term" value="C:cytosol"/>
    <property type="evidence" value="ECO:0007669"/>
    <property type="project" value="TreeGrafter"/>
</dbReference>
<keyword evidence="2 4" id="KW-0808">Transferase</keyword>
<comment type="caution">
    <text evidence="6">The sequence shown here is derived from an EMBL/GenBank/DDBJ whole genome shotgun (WGS) entry which is preliminary data.</text>
</comment>
<accession>A0A6B0Y364</accession>
<dbReference type="PRINTS" id="PR00990">
    <property type="entry name" value="RIBOKINASE"/>
</dbReference>
<proteinExistence type="inferred from homology"/>
<evidence type="ECO:0000256" key="2">
    <source>
        <dbReference type="ARBA" id="ARBA00022679"/>
    </source>
</evidence>
<evidence type="ECO:0000259" key="5">
    <source>
        <dbReference type="Pfam" id="PF00294"/>
    </source>
</evidence>
<protein>
    <submittedName>
        <fullName evidence="6">Ribokinase</fullName>
    </submittedName>
</protein>
<dbReference type="PROSITE" id="PS00584">
    <property type="entry name" value="PFKB_KINASES_2"/>
    <property type="match status" value="1"/>
</dbReference>
<keyword evidence="3 4" id="KW-0418">Kinase</keyword>
<dbReference type="Gene3D" id="3.40.1190.20">
    <property type="match status" value="1"/>
</dbReference>
<evidence type="ECO:0000256" key="3">
    <source>
        <dbReference type="ARBA" id="ARBA00022777"/>
    </source>
</evidence>
<dbReference type="PANTHER" id="PTHR10584">
    <property type="entry name" value="SUGAR KINASE"/>
    <property type="match status" value="1"/>
</dbReference>
<dbReference type="InterPro" id="IPR029056">
    <property type="entry name" value="Ribokinase-like"/>
</dbReference>
<gene>
    <name evidence="6" type="ORF">F4Y60_10500</name>
</gene>
<dbReference type="AlphaFoldDB" id="A0A6B0Y364"/>